<dbReference type="SMART" id="SM00450">
    <property type="entry name" value="RHOD"/>
    <property type="match status" value="1"/>
</dbReference>
<comment type="caution">
    <text evidence="2">The sequence shown here is derived from an EMBL/GenBank/DDBJ whole genome shotgun (WGS) entry which is preliminary data.</text>
</comment>
<feature type="domain" description="Rhodanese" evidence="1">
    <location>
        <begin position="15"/>
        <end position="97"/>
    </location>
</feature>
<dbReference type="EMBL" id="SACY01000003">
    <property type="protein sequence ID" value="RVU24671.1"/>
    <property type="molecule type" value="Genomic_DNA"/>
</dbReference>
<dbReference type="PANTHER" id="PTHR43031">
    <property type="entry name" value="FAD-DEPENDENT OXIDOREDUCTASE"/>
    <property type="match status" value="1"/>
</dbReference>
<proteinExistence type="predicted"/>
<dbReference type="Gene3D" id="3.40.250.10">
    <property type="entry name" value="Rhodanese-like domain"/>
    <property type="match status" value="1"/>
</dbReference>
<organism evidence="2 3">
    <name type="scientific">Sandaracinomonas limnophila</name>
    <dbReference type="NCBI Taxonomy" id="1862386"/>
    <lineage>
        <taxon>Bacteria</taxon>
        <taxon>Pseudomonadati</taxon>
        <taxon>Bacteroidota</taxon>
        <taxon>Cytophagia</taxon>
        <taxon>Cytophagales</taxon>
        <taxon>Flectobacillaceae</taxon>
        <taxon>Sandaracinomonas</taxon>
    </lineage>
</organism>
<dbReference type="PROSITE" id="PS50206">
    <property type="entry name" value="RHODANESE_3"/>
    <property type="match status" value="1"/>
</dbReference>
<dbReference type="CDD" id="cd00158">
    <property type="entry name" value="RHOD"/>
    <property type="match status" value="1"/>
</dbReference>
<keyword evidence="3" id="KW-1185">Reference proteome</keyword>
<dbReference type="PANTHER" id="PTHR43031:SF17">
    <property type="entry name" value="SULFURTRANSFERASE YTWF-RELATED"/>
    <property type="match status" value="1"/>
</dbReference>
<evidence type="ECO:0000313" key="3">
    <source>
        <dbReference type="Proteomes" id="UP000282832"/>
    </source>
</evidence>
<dbReference type="OrthoDB" id="9808735at2"/>
<dbReference type="InterPro" id="IPR001763">
    <property type="entry name" value="Rhodanese-like_dom"/>
</dbReference>
<evidence type="ECO:0000313" key="2">
    <source>
        <dbReference type="EMBL" id="RVU24671.1"/>
    </source>
</evidence>
<accession>A0A437PR08</accession>
<dbReference type="RefSeq" id="WP_127803602.1">
    <property type="nucleotide sequence ID" value="NZ_SACY01000003.1"/>
</dbReference>
<dbReference type="Pfam" id="PF00581">
    <property type="entry name" value="Rhodanese"/>
    <property type="match status" value="1"/>
</dbReference>
<dbReference type="AlphaFoldDB" id="A0A437PR08"/>
<dbReference type="SUPFAM" id="SSF52821">
    <property type="entry name" value="Rhodanese/Cell cycle control phosphatase"/>
    <property type="match status" value="1"/>
</dbReference>
<name>A0A437PR08_9BACT</name>
<dbReference type="InterPro" id="IPR050229">
    <property type="entry name" value="GlpE_sulfurtransferase"/>
</dbReference>
<gene>
    <name evidence="2" type="ORF">EOJ36_06565</name>
</gene>
<evidence type="ECO:0000259" key="1">
    <source>
        <dbReference type="PROSITE" id="PS50206"/>
    </source>
</evidence>
<reference evidence="2 3" key="1">
    <citation type="submission" date="2019-01" db="EMBL/GenBank/DDBJ databases">
        <authorList>
            <person name="Chen W.-M."/>
        </authorList>
    </citation>
    <scope>NUCLEOTIDE SEQUENCE [LARGE SCALE GENOMIC DNA]</scope>
    <source>
        <strain evidence="2 3">FSY-15</strain>
    </source>
</reference>
<sequence length="98" mass="11477">MEDITVQELKQRIDAQEKLNIFDVREEHEFDEFNIGATLIPLGELPDRLDEIEQFKDEELIIHCRSGARSGRAKDFLEMQGFTKVRNLLGGMIEWQNQ</sequence>
<dbReference type="Proteomes" id="UP000282832">
    <property type="component" value="Unassembled WGS sequence"/>
</dbReference>
<protein>
    <submittedName>
        <fullName evidence="2">Rhodanese-like domain-containing protein</fullName>
    </submittedName>
</protein>
<dbReference type="InterPro" id="IPR036873">
    <property type="entry name" value="Rhodanese-like_dom_sf"/>
</dbReference>